<feature type="domain" description="Methyltransferase type 11" evidence="1">
    <location>
        <begin position="49"/>
        <end position="96"/>
    </location>
</feature>
<dbReference type="InterPro" id="IPR029063">
    <property type="entry name" value="SAM-dependent_MTases_sf"/>
</dbReference>
<protein>
    <recommendedName>
        <fullName evidence="1">Methyltransferase type 11 domain-containing protein</fullName>
    </recommendedName>
</protein>
<dbReference type="EMBL" id="UINC01001782">
    <property type="protein sequence ID" value="SUZ88695.1"/>
    <property type="molecule type" value="Genomic_DNA"/>
</dbReference>
<dbReference type="SUPFAM" id="SSF53335">
    <property type="entry name" value="S-adenosyl-L-methionine-dependent methyltransferases"/>
    <property type="match status" value="1"/>
</dbReference>
<dbReference type="InterPro" id="IPR013216">
    <property type="entry name" value="Methyltransf_11"/>
</dbReference>
<dbReference type="Gene3D" id="3.40.50.150">
    <property type="entry name" value="Vaccinia Virus protein VP39"/>
    <property type="match status" value="1"/>
</dbReference>
<proteinExistence type="predicted"/>
<gene>
    <name evidence="2" type="ORF">METZ01_LOCUS41549</name>
</gene>
<dbReference type="CDD" id="cd02440">
    <property type="entry name" value="AdoMet_MTases"/>
    <property type="match status" value="1"/>
</dbReference>
<dbReference type="Pfam" id="PF08241">
    <property type="entry name" value="Methyltransf_11"/>
    <property type="match status" value="1"/>
</dbReference>
<name>A0A381RAB7_9ZZZZ</name>
<organism evidence="2">
    <name type="scientific">marine metagenome</name>
    <dbReference type="NCBI Taxonomy" id="408172"/>
    <lineage>
        <taxon>unclassified sequences</taxon>
        <taxon>metagenomes</taxon>
        <taxon>ecological metagenomes</taxon>
    </lineage>
</organism>
<reference evidence="2" key="1">
    <citation type="submission" date="2018-05" db="EMBL/GenBank/DDBJ databases">
        <authorList>
            <person name="Lanie J.A."/>
            <person name="Ng W.-L."/>
            <person name="Kazmierczak K.M."/>
            <person name="Andrzejewski T.M."/>
            <person name="Davidsen T.M."/>
            <person name="Wayne K.J."/>
            <person name="Tettelin H."/>
            <person name="Glass J.I."/>
            <person name="Rusch D."/>
            <person name="Podicherti R."/>
            <person name="Tsui H.-C.T."/>
            <person name="Winkler M.E."/>
        </authorList>
    </citation>
    <scope>NUCLEOTIDE SEQUENCE</scope>
</reference>
<evidence type="ECO:0000259" key="1">
    <source>
        <dbReference type="Pfam" id="PF08241"/>
    </source>
</evidence>
<dbReference type="AlphaFoldDB" id="A0A381RAB7"/>
<sequence length="181" mass="21149">MYLNKKTNLLNSKLKVLHIAPEQIFYRKFKKNIYWNYTTFDLKSPIADIIGDITKLNFKNNTFDLIICNHVLEHIIDDRTAMNEIYRVLKKDGIGILQVPIDKGLEKTYEDNTLVSKKQRAEHFGQYDHVRVYGKDYKNRLEDSGFTVNLIDYTNEIEDDEISKYGLIKGELIPIVTKSIG</sequence>
<evidence type="ECO:0000313" key="2">
    <source>
        <dbReference type="EMBL" id="SUZ88695.1"/>
    </source>
</evidence>
<dbReference type="GO" id="GO:0008757">
    <property type="term" value="F:S-adenosylmethionine-dependent methyltransferase activity"/>
    <property type="evidence" value="ECO:0007669"/>
    <property type="project" value="InterPro"/>
</dbReference>
<accession>A0A381RAB7</accession>